<reference evidence="2 3" key="1">
    <citation type="submission" date="2016-08" db="EMBL/GenBank/DDBJ databases">
        <authorList>
            <person name="Seilhamer J.J."/>
        </authorList>
    </citation>
    <scope>NUCLEOTIDE SEQUENCE [LARGE SCALE GENOMIC DNA]</scope>
    <source>
        <strain evidence="2">M3/6</strain>
    </source>
</reference>
<evidence type="ECO:0000313" key="2">
    <source>
        <dbReference type="EMBL" id="SCD20154.1"/>
    </source>
</evidence>
<accession>A0A1R3T9B9</accession>
<dbReference type="Proteomes" id="UP000187464">
    <property type="component" value="Chromosome I"/>
</dbReference>
<gene>
    <name evidence="2" type="ORF">PSM36_1331</name>
</gene>
<organism evidence="2 3">
    <name type="scientific">Proteiniphilum saccharofermentans</name>
    <dbReference type="NCBI Taxonomy" id="1642647"/>
    <lineage>
        <taxon>Bacteria</taxon>
        <taxon>Pseudomonadati</taxon>
        <taxon>Bacteroidota</taxon>
        <taxon>Bacteroidia</taxon>
        <taxon>Bacteroidales</taxon>
        <taxon>Dysgonomonadaceae</taxon>
        <taxon>Proteiniphilum</taxon>
    </lineage>
</organism>
<dbReference type="AlphaFoldDB" id="A0A1R3T9B9"/>
<protein>
    <recommendedName>
        <fullName evidence="4">Secreted protein</fullName>
    </recommendedName>
</protein>
<name>A0A1R3T9B9_9BACT</name>
<evidence type="ECO:0000313" key="3">
    <source>
        <dbReference type="Proteomes" id="UP000187464"/>
    </source>
</evidence>
<sequence length="245" mass="29125">MKRNILFLFLICFAFKLQSQNYTMSLNIRPYESLFFSLDFFGEGKYFLATSHHFYRTSIHSLHPLSYDNYNLVDDTYTLVDEVNQYELSLKVVNVSIRGENETVLKTLQGFGWMKNNFFVLRDQKAGNNRYLFDEVQTTKRDVQYEIEKHQSISEKEFELSIGTYESRNINYTIILNSDNSYSINLYGYPLSVGKWERHRNVLLLNDTSLEKYFTALIRKKGILTSMYLPFEFKKRDFVYTRSSN</sequence>
<evidence type="ECO:0000256" key="1">
    <source>
        <dbReference type="SAM" id="SignalP"/>
    </source>
</evidence>
<dbReference type="KEGG" id="psac:PSM36_1331"/>
<dbReference type="RefSeq" id="WP_154670975.1">
    <property type="nucleotide sequence ID" value="NZ_LT605205.1"/>
</dbReference>
<keyword evidence="1" id="KW-0732">Signal</keyword>
<dbReference type="STRING" id="1642647.PSM36_1331"/>
<evidence type="ECO:0008006" key="4">
    <source>
        <dbReference type="Google" id="ProtNLM"/>
    </source>
</evidence>
<dbReference type="EMBL" id="LT605205">
    <property type="protein sequence ID" value="SCD20154.1"/>
    <property type="molecule type" value="Genomic_DNA"/>
</dbReference>
<feature type="signal peptide" evidence="1">
    <location>
        <begin position="1"/>
        <end position="19"/>
    </location>
</feature>
<keyword evidence="3" id="KW-1185">Reference proteome</keyword>
<proteinExistence type="predicted"/>
<feature type="chain" id="PRO_5013091192" description="Secreted protein" evidence="1">
    <location>
        <begin position="20"/>
        <end position="245"/>
    </location>
</feature>